<reference evidence="1 2" key="1">
    <citation type="submission" date="2015-11" db="EMBL/GenBank/DDBJ databases">
        <authorList>
            <person name="Lin W."/>
        </authorList>
    </citation>
    <scope>NUCLEOTIDE SEQUENCE [LARGE SCALE GENOMIC DNA]</scope>
    <source>
        <strain evidence="1 2">HCH-1</strain>
    </source>
</reference>
<gene>
    <name evidence="1" type="ORF">ASN18_0763</name>
</gene>
<accession>A0ABR5SIT3</accession>
<proteinExistence type="predicted"/>
<comment type="caution">
    <text evidence="1">The sequence shown here is derived from an EMBL/GenBank/DDBJ whole genome shotgun (WGS) entry which is preliminary data.</text>
</comment>
<evidence type="ECO:0008006" key="3">
    <source>
        <dbReference type="Google" id="ProtNLM"/>
    </source>
</evidence>
<keyword evidence="2" id="KW-1185">Reference proteome</keyword>
<dbReference type="EMBL" id="LNQR01000029">
    <property type="protein sequence ID" value="KWT91773.1"/>
    <property type="molecule type" value="Genomic_DNA"/>
</dbReference>
<evidence type="ECO:0000313" key="2">
    <source>
        <dbReference type="Proteomes" id="UP000060487"/>
    </source>
</evidence>
<protein>
    <recommendedName>
        <fullName evidence="3">HEPN domain-containing protein</fullName>
    </recommendedName>
</protein>
<dbReference type="Pfam" id="PF18728">
    <property type="entry name" value="HEPN_AbiV"/>
    <property type="match status" value="1"/>
</dbReference>
<name>A0ABR5SIT3_9BACT</name>
<evidence type="ECO:0000313" key="1">
    <source>
        <dbReference type="EMBL" id="KWT91773.1"/>
    </source>
</evidence>
<dbReference type="InterPro" id="IPR030987">
    <property type="entry name" value="AbiV"/>
</dbReference>
<sequence>MPGGIIKTLLMNHLSERDKTSKKCYLEMYVKSLNEAKKLLNESEILLTNGAYQRSYFIAFAALEEISKSQLAADVYTGFIQEKEFKDVYKNHKKKIDRVKWIQRDGNSYPYSRWDNIRIDDFDFNKKLQSLYVDVDFNREFVLSPSDSISKDDSEKLIKAVKVGLSQIHFITEVLGEQIGTKGFMK</sequence>
<dbReference type="RefSeq" id="WP_085051290.1">
    <property type="nucleotide sequence ID" value="NZ_LNQR01000029.1"/>
</dbReference>
<dbReference type="NCBIfam" id="TIGR04498">
    <property type="entry name" value="AbiV_defense"/>
    <property type="match status" value="1"/>
</dbReference>
<dbReference type="Proteomes" id="UP000060487">
    <property type="component" value="Unassembled WGS sequence"/>
</dbReference>
<organism evidence="1 2">
    <name type="scientific">Candidatus Magnetominusculus xianensis</name>
    <dbReference type="NCBI Taxonomy" id="1748249"/>
    <lineage>
        <taxon>Bacteria</taxon>
        <taxon>Pseudomonadati</taxon>
        <taxon>Nitrospirota</taxon>
        <taxon>Nitrospiria</taxon>
        <taxon>Nitrospirales</taxon>
        <taxon>Nitrospiraceae</taxon>
        <taxon>Candidatus Magnetominusculus</taxon>
    </lineage>
</organism>